<sequence>HLSTRFYQDFNITDTVQFFLQQIRVATRTPHSPSNRGQQRLCNTRLPVHRHRLNPAGELWSTSVRHASLQPKPSQELSWRD</sequence>
<feature type="non-terminal residue" evidence="1">
    <location>
        <position position="1"/>
    </location>
</feature>
<dbReference type="RefSeq" id="XP_024405988.1">
    <property type="nucleotide sequence ID" value="XM_024549283.1"/>
</dbReference>
<dbReference type="GeneID" id="36347476"/>
<protein>
    <submittedName>
        <fullName evidence="1">Uncharacterized protein</fullName>
    </submittedName>
</protein>
<accession>A0A2P4ZSZ0</accession>
<proteinExistence type="predicted"/>
<evidence type="ECO:0000313" key="1">
    <source>
        <dbReference type="EMBL" id="PON27405.1"/>
    </source>
</evidence>
<comment type="caution">
    <text evidence="1">The sequence shown here is derived from an EMBL/GenBank/DDBJ whole genome shotgun (WGS) entry which is preliminary data.</text>
</comment>
<gene>
    <name evidence="1" type="ORF">TGAM01_v203786</name>
</gene>
<evidence type="ECO:0000313" key="2">
    <source>
        <dbReference type="Proteomes" id="UP000054821"/>
    </source>
</evidence>
<dbReference type="AlphaFoldDB" id="A0A2P4ZSZ0"/>
<dbReference type="Proteomes" id="UP000054821">
    <property type="component" value="Unassembled WGS sequence"/>
</dbReference>
<keyword evidence="2" id="KW-1185">Reference proteome</keyword>
<dbReference type="EMBL" id="JPDN02000010">
    <property type="protein sequence ID" value="PON27405.1"/>
    <property type="molecule type" value="Genomic_DNA"/>
</dbReference>
<name>A0A2P4ZSZ0_9HYPO</name>
<reference evidence="1 2" key="1">
    <citation type="journal article" date="2016" name="Genome Announc.">
        <title>Draft Whole-Genome Sequence of Trichoderma gamsii T6085, a Promising Biocontrol Agent of Fusarium Head Blight on Wheat.</title>
        <authorList>
            <person name="Baroncelli R."/>
            <person name="Zapparata A."/>
            <person name="Piaggeschi G."/>
            <person name="Sarrocco S."/>
            <person name="Vannacci G."/>
        </authorList>
    </citation>
    <scope>NUCLEOTIDE SEQUENCE [LARGE SCALE GENOMIC DNA]</scope>
    <source>
        <strain evidence="1 2">T6085</strain>
    </source>
</reference>
<organism evidence="1 2">
    <name type="scientific">Trichoderma gamsii</name>
    <dbReference type="NCBI Taxonomy" id="398673"/>
    <lineage>
        <taxon>Eukaryota</taxon>
        <taxon>Fungi</taxon>
        <taxon>Dikarya</taxon>
        <taxon>Ascomycota</taxon>
        <taxon>Pezizomycotina</taxon>
        <taxon>Sordariomycetes</taxon>
        <taxon>Hypocreomycetidae</taxon>
        <taxon>Hypocreales</taxon>
        <taxon>Hypocreaceae</taxon>
        <taxon>Trichoderma</taxon>
    </lineage>
</organism>